<dbReference type="RefSeq" id="WP_239092648.1">
    <property type="nucleotide sequence ID" value="NZ_BOMC01000025.1"/>
</dbReference>
<organism evidence="9 10">
    <name type="scientific">Paractinoplanes abujensis</name>
    <dbReference type="NCBI Taxonomy" id="882441"/>
    <lineage>
        <taxon>Bacteria</taxon>
        <taxon>Bacillati</taxon>
        <taxon>Actinomycetota</taxon>
        <taxon>Actinomycetes</taxon>
        <taxon>Micromonosporales</taxon>
        <taxon>Micromonosporaceae</taxon>
        <taxon>Paractinoplanes</taxon>
    </lineage>
</organism>
<evidence type="ECO:0000256" key="6">
    <source>
        <dbReference type="RuleBase" id="RU003355"/>
    </source>
</evidence>
<evidence type="ECO:0000256" key="1">
    <source>
        <dbReference type="ARBA" id="ARBA00011073"/>
    </source>
</evidence>
<dbReference type="EMBL" id="JACHMF010000001">
    <property type="protein sequence ID" value="MBB4698046.1"/>
    <property type="molecule type" value="Genomic_DNA"/>
</dbReference>
<evidence type="ECO:0000313" key="9">
    <source>
        <dbReference type="EMBL" id="MBB4698046.1"/>
    </source>
</evidence>
<evidence type="ECO:0000313" key="10">
    <source>
        <dbReference type="Proteomes" id="UP000542742"/>
    </source>
</evidence>
<feature type="domain" description="Peptidase S8/S53" evidence="8">
    <location>
        <begin position="147"/>
        <end position="394"/>
    </location>
</feature>
<comment type="caution">
    <text evidence="9">The sequence shown here is derived from an EMBL/GenBank/DDBJ whole genome shotgun (WGS) entry which is preliminary data.</text>
</comment>
<dbReference type="PROSITE" id="PS51892">
    <property type="entry name" value="SUBTILASE"/>
    <property type="match status" value="1"/>
</dbReference>
<dbReference type="PRINTS" id="PR00723">
    <property type="entry name" value="SUBTILISIN"/>
</dbReference>
<evidence type="ECO:0000256" key="5">
    <source>
        <dbReference type="PROSITE-ProRule" id="PRU01240"/>
    </source>
</evidence>
<proteinExistence type="inferred from homology"/>
<dbReference type="InterPro" id="IPR000209">
    <property type="entry name" value="Peptidase_S8/S53_dom"/>
</dbReference>
<dbReference type="InterPro" id="IPR036852">
    <property type="entry name" value="Peptidase_S8/S53_dom_sf"/>
</dbReference>
<dbReference type="PROSITE" id="PS00138">
    <property type="entry name" value="SUBTILASE_SER"/>
    <property type="match status" value="1"/>
</dbReference>
<dbReference type="PANTHER" id="PTHR43806">
    <property type="entry name" value="PEPTIDASE S8"/>
    <property type="match status" value="1"/>
</dbReference>
<feature type="region of interest" description="Disordered" evidence="7">
    <location>
        <begin position="406"/>
        <end position="493"/>
    </location>
</feature>
<dbReference type="InterPro" id="IPR050131">
    <property type="entry name" value="Peptidase_S8_subtilisin-like"/>
</dbReference>
<dbReference type="GO" id="GO:0004252">
    <property type="term" value="F:serine-type endopeptidase activity"/>
    <property type="evidence" value="ECO:0007669"/>
    <property type="project" value="UniProtKB-UniRule"/>
</dbReference>
<name>A0A7W7D3D1_9ACTN</name>
<evidence type="ECO:0000256" key="2">
    <source>
        <dbReference type="ARBA" id="ARBA00022670"/>
    </source>
</evidence>
<dbReference type="InterPro" id="IPR022398">
    <property type="entry name" value="Peptidase_S8_His-AS"/>
</dbReference>
<dbReference type="GO" id="GO:0006508">
    <property type="term" value="P:proteolysis"/>
    <property type="evidence" value="ECO:0007669"/>
    <property type="project" value="UniProtKB-KW"/>
</dbReference>
<dbReference type="InterPro" id="IPR015500">
    <property type="entry name" value="Peptidase_S8_subtilisin-rel"/>
</dbReference>
<dbReference type="InterPro" id="IPR023828">
    <property type="entry name" value="Peptidase_S8_Ser-AS"/>
</dbReference>
<dbReference type="Gene3D" id="3.40.50.200">
    <property type="entry name" value="Peptidase S8/S53 domain"/>
    <property type="match status" value="1"/>
</dbReference>
<dbReference type="InterPro" id="IPR023827">
    <property type="entry name" value="Peptidase_S8_Asp-AS"/>
</dbReference>
<keyword evidence="10" id="KW-1185">Reference proteome</keyword>
<evidence type="ECO:0000256" key="4">
    <source>
        <dbReference type="ARBA" id="ARBA00022825"/>
    </source>
</evidence>
<dbReference type="PANTHER" id="PTHR43806:SF11">
    <property type="entry name" value="CEREVISIN-RELATED"/>
    <property type="match status" value="1"/>
</dbReference>
<dbReference type="SUPFAM" id="SSF52743">
    <property type="entry name" value="Subtilisin-like"/>
    <property type="match status" value="1"/>
</dbReference>
<evidence type="ECO:0000256" key="3">
    <source>
        <dbReference type="ARBA" id="ARBA00022801"/>
    </source>
</evidence>
<accession>A0A7W7D3D1</accession>
<evidence type="ECO:0000259" key="8">
    <source>
        <dbReference type="Pfam" id="PF00082"/>
    </source>
</evidence>
<keyword evidence="4 5" id="KW-0720">Serine protease</keyword>
<gene>
    <name evidence="9" type="ORF">BKA14_008194</name>
</gene>
<reference evidence="9 10" key="1">
    <citation type="submission" date="2020-08" db="EMBL/GenBank/DDBJ databases">
        <title>Sequencing the genomes of 1000 actinobacteria strains.</title>
        <authorList>
            <person name="Klenk H.-P."/>
        </authorList>
    </citation>
    <scope>NUCLEOTIDE SEQUENCE [LARGE SCALE GENOMIC DNA]</scope>
    <source>
        <strain evidence="9 10">DSM 45518</strain>
    </source>
</reference>
<dbReference type="Pfam" id="PF00082">
    <property type="entry name" value="Peptidase_S8"/>
    <property type="match status" value="1"/>
</dbReference>
<feature type="compositionally biased region" description="Low complexity" evidence="7">
    <location>
        <begin position="407"/>
        <end position="484"/>
    </location>
</feature>
<dbReference type="AlphaFoldDB" id="A0A7W7D3D1"/>
<sequence>MRKLGAGLLVFGAMAGGVTLSMPGNEPVWQSITHGLRVQPEREPVWQPVTHGLRAQPERLLPAAVSPTRPVRVVTTSINRGRPVVSVRTATDRATASVLIAQGQRAPGAVSVETDVEVRAAAVDPLLPEQWDLARVRVDGAWPRSTGAGVTVAVIDSGVDAAHPDLAGHVLPGADFITGTEGVSTDPYGHGTHVAGTIAALTGNGEGIAGMAPDASILPVRVLGPNGTGYMSDVANGIAYAADHGADVINLSVSATDQVGAVTNAVAYARGKGVVVVAAAGNMRRSGSPAAYPAADPGVIAVAATAADDSVAVYSNRGDYVDVAAPGSDITSTYPGYRYGRMNGTSMASPHVAALAALLKGADRGLTPDQVEHAITASAVDLGAPGRDADFGAGRIDASAALATLVPAGPSTEPTPEATAPGTTEPTTGPAAGPTTTPSAEPAPAPAITTATPVPTTASPTPAPTTATPEPTTGTPAPTTTATPTPAPATPEGPVIRLVRPGAGRLAVFVLGVEGVPVQIQRRDGEEWTTILTCTATKVARFDGLVPGLDHRVVVAGTISDVIRL</sequence>
<comment type="similarity">
    <text evidence="1 5 6">Belongs to the peptidase S8 family.</text>
</comment>
<dbReference type="PROSITE" id="PS00136">
    <property type="entry name" value="SUBTILASE_ASP"/>
    <property type="match status" value="1"/>
</dbReference>
<feature type="active site" description="Charge relay system" evidence="5">
    <location>
        <position position="190"/>
    </location>
</feature>
<dbReference type="PROSITE" id="PS00137">
    <property type="entry name" value="SUBTILASE_HIS"/>
    <property type="match status" value="1"/>
</dbReference>
<feature type="active site" description="Charge relay system" evidence="5">
    <location>
        <position position="346"/>
    </location>
</feature>
<keyword evidence="3 5" id="KW-0378">Hydrolase</keyword>
<dbReference type="Proteomes" id="UP000542742">
    <property type="component" value="Unassembled WGS sequence"/>
</dbReference>
<protein>
    <submittedName>
        <fullName evidence="9">Type VII secretion-associated serine protease mycosin</fullName>
    </submittedName>
</protein>
<evidence type="ECO:0000256" key="7">
    <source>
        <dbReference type="SAM" id="MobiDB-lite"/>
    </source>
</evidence>
<feature type="active site" description="Charge relay system" evidence="5">
    <location>
        <position position="156"/>
    </location>
</feature>
<keyword evidence="2 5" id="KW-0645">Protease</keyword>